<evidence type="ECO:0000313" key="2">
    <source>
        <dbReference type="EMBL" id="CAF2123366.1"/>
    </source>
</evidence>
<reference evidence="2" key="1">
    <citation type="submission" date="2021-02" db="EMBL/GenBank/DDBJ databases">
        <authorList>
            <person name="Nowell W R."/>
        </authorList>
    </citation>
    <scope>NUCLEOTIDE SEQUENCE</scope>
</reference>
<accession>A0A816VQZ6</accession>
<evidence type="ECO:0000313" key="4">
    <source>
        <dbReference type="Proteomes" id="UP000663824"/>
    </source>
</evidence>
<dbReference type="EMBL" id="CAJNRE010013992">
    <property type="protein sequence ID" value="CAF2123366.1"/>
    <property type="molecule type" value="Genomic_DNA"/>
</dbReference>
<sequence>MTEKKKFFDQVPRFLDHPLADYSIPSENETDLSSDSDDGIEGEEENTFEDESDDDDSIRDDEDLSNNVLNVSGMTYQGMRVFDSINPNLAKSYFVLNINGTKKCLHKQTAIWLLSNDKPTLSSDRLKRVMTNKQS</sequence>
<dbReference type="Proteomes" id="UP000676336">
    <property type="component" value="Unassembled WGS sequence"/>
</dbReference>
<organism evidence="2 4">
    <name type="scientific">Rotaria magnacalcarata</name>
    <dbReference type="NCBI Taxonomy" id="392030"/>
    <lineage>
        <taxon>Eukaryota</taxon>
        <taxon>Metazoa</taxon>
        <taxon>Spiralia</taxon>
        <taxon>Gnathifera</taxon>
        <taxon>Rotifera</taxon>
        <taxon>Eurotatoria</taxon>
        <taxon>Bdelloidea</taxon>
        <taxon>Philodinida</taxon>
        <taxon>Philodinidae</taxon>
        <taxon>Rotaria</taxon>
    </lineage>
</organism>
<name>A0A816VQZ6_9BILA</name>
<evidence type="ECO:0000313" key="3">
    <source>
        <dbReference type="EMBL" id="CAF4599057.1"/>
    </source>
</evidence>
<feature type="region of interest" description="Disordered" evidence="1">
    <location>
        <begin position="19"/>
        <end position="64"/>
    </location>
</feature>
<dbReference type="AlphaFoldDB" id="A0A816VQZ6"/>
<comment type="caution">
    <text evidence="2">The sequence shown here is derived from an EMBL/GenBank/DDBJ whole genome shotgun (WGS) entry which is preliminary data.</text>
</comment>
<evidence type="ECO:0000256" key="1">
    <source>
        <dbReference type="SAM" id="MobiDB-lite"/>
    </source>
</evidence>
<gene>
    <name evidence="2" type="ORF">MBJ925_LOCUS26303</name>
    <name evidence="3" type="ORF">SMN809_LOCUS39001</name>
</gene>
<dbReference type="EMBL" id="CAJOBI010103533">
    <property type="protein sequence ID" value="CAF4599057.1"/>
    <property type="molecule type" value="Genomic_DNA"/>
</dbReference>
<feature type="compositionally biased region" description="Acidic residues" evidence="1">
    <location>
        <begin position="28"/>
        <end position="64"/>
    </location>
</feature>
<protein>
    <submittedName>
        <fullName evidence="2">Uncharacterized protein</fullName>
    </submittedName>
</protein>
<dbReference type="Proteomes" id="UP000663824">
    <property type="component" value="Unassembled WGS sequence"/>
</dbReference>
<proteinExistence type="predicted"/>